<dbReference type="RefSeq" id="WP_198570097.1">
    <property type="nucleotide sequence ID" value="NZ_CP066167.1"/>
</dbReference>
<gene>
    <name evidence="3" type="ORF">I6N98_01645</name>
</gene>
<sequence>MHLGFSTMNTPKDPDPRELAVKLEEAGFDSLWTGEHSHIPRCRTTPYPGGGELPEPYLCMRDLYVSLMAAAGVTTKLKLGTGIALMMERELFSQAKTMATLDLLSEGRLMIGVGVGWNREEFENVSHIPFNKRYSGLEETVAATRALFRDEAPEYHGKYIDFDPVWFEPKPQQAGGPPILFGAMGPVGIEHAARWADGWMPVDVAMPDMTADIANFKKRVAELGRDPEAIDISVVAMGEVSRDLLLRYRDAGATRTIIGVGMDNWDKPEMVEPLIELGEKVVPEL</sequence>
<evidence type="ECO:0000259" key="2">
    <source>
        <dbReference type="Pfam" id="PF00296"/>
    </source>
</evidence>
<accession>A0A7T4UQE6</accession>
<dbReference type="AlphaFoldDB" id="A0A7T4UQE6"/>
<dbReference type="NCBIfam" id="TIGR03619">
    <property type="entry name" value="F420_Rv2161c"/>
    <property type="match status" value="1"/>
</dbReference>
<dbReference type="InterPro" id="IPR011251">
    <property type="entry name" value="Luciferase-like_dom"/>
</dbReference>
<dbReference type="Pfam" id="PF00296">
    <property type="entry name" value="Bac_luciferase"/>
    <property type="match status" value="1"/>
</dbReference>
<dbReference type="GO" id="GO:0016705">
    <property type="term" value="F:oxidoreductase activity, acting on paired donors, with incorporation or reduction of molecular oxygen"/>
    <property type="evidence" value="ECO:0007669"/>
    <property type="project" value="InterPro"/>
</dbReference>
<dbReference type="Gene3D" id="3.20.20.30">
    <property type="entry name" value="Luciferase-like domain"/>
    <property type="match status" value="1"/>
</dbReference>
<dbReference type="PANTHER" id="PTHR43244:SF1">
    <property type="entry name" value="5,10-METHYLENETETRAHYDROMETHANOPTERIN REDUCTASE"/>
    <property type="match status" value="1"/>
</dbReference>
<feature type="domain" description="Luciferase-like" evidence="2">
    <location>
        <begin position="17"/>
        <end position="234"/>
    </location>
</feature>
<keyword evidence="4" id="KW-1185">Reference proteome</keyword>
<dbReference type="KEGG" id="snan:I6N98_01645"/>
<protein>
    <submittedName>
        <fullName evidence="3">LLM class F420-dependent oxidoreductase</fullName>
    </submittedName>
</protein>
<name>A0A7T4UQE6_9GAMM</name>
<proteinExistence type="predicted"/>
<dbReference type="PANTHER" id="PTHR43244">
    <property type="match status" value="1"/>
</dbReference>
<evidence type="ECO:0000256" key="1">
    <source>
        <dbReference type="ARBA" id="ARBA00023002"/>
    </source>
</evidence>
<dbReference type="SUPFAM" id="SSF51679">
    <property type="entry name" value="Bacterial luciferase-like"/>
    <property type="match status" value="1"/>
</dbReference>
<dbReference type="InterPro" id="IPR050564">
    <property type="entry name" value="F420-G6PD/mer"/>
</dbReference>
<dbReference type="InterPro" id="IPR019921">
    <property type="entry name" value="Lucif-like_OxRdtase_Rv2161c"/>
</dbReference>
<evidence type="ECO:0000313" key="4">
    <source>
        <dbReference type="Proteomes" id="UP000596063"/>
    </source>
</evidence>
<dbReference type="EMBL" id="CP066167">
    <property type="protein sequence ID" value="QQD18606.1"/>
    <property type="molecule type" value="Genomic_DNA"/>
</dbReference>
<dbReference type="InterPro" id="IPR036661">
    <property type="entry name" value="Luciferase-like_sf"/>
</dbReference>
<keyword evidence="1" id="KW-0560">Oxidoreductase</keyword>
<reference evidence="3 4" key="1">
    <citation type="submission" date="2020-12" db="EMBL/GenBank/DDBJ databases">
        <authorList>
            <person name="Shan Y."/>
        </authorList>
    </citation>
    <scope>NUCLEOTIDE SEQUENCE [LARGE SCALE GENOMIC DNA]</scope>
    <source>
        <strain evidence="4">csc3.9</strain>
    </source>
</reference>
<organism evidence="3 4">
    <name type="scientific">Spongiibacter nanhainus</name>
    <dbReference type="NCBI Taxonomy" id="2794344"/>
    <lineage>
        <taxon>Bacteria</taxon>
        <taxon>Pseudomonadati</taxon>
        <taxon>Pseudomonadota</taxon>
        <taxon>Gammaproteobacteria</taxon>
        <taxon>Cellvibrionales</taxon>
        <taxon>Spongiibacteraceae</taxon>
        <taxon>Spongiibacter</taxon>
    </lineage>
</organism>
<evidence type="ECO:0000313" key="3">
    <source>
        <dbReference type="EMBL" id="QQD18606.1"/>
    </source>
</evidence>
<dbReference type="Proteomes" id="UP000596063">
    <property type="component" value="Chromosome"/>
</dbReference>